<evidence type="ECO:0000313" key="9">
    <source>
        <dbReference type="EMBL" id="URI15441.1"/>
    </source>
</evidence>
<dbReference type="EMBL" id="CP097649">
    <property type="protein sequence ID" value="URI15441.1"/>
    <property type="molecule type" value="Genomic_DNA"/>
</dbReference>
<organism evidence="9 10">
    <name type="scientific">Brevundimonas albigilva</name>
    <dbReference type="NCBI Taxonomy" id="1312364"/>
    <lineage>
        <taxon>Bacteria</taxon>
        <taxon>Pseudomonadati</taxon>
        <taxon>Pseudomonadota</taxon>
        <taxon>Alphaproteobacteria</taxon>
        <taxon>Caulobacterales</taxon>
        <taxon>Caulobacteraceae</taxon>
        <taxon>Brevundimonas</taxon>
    </lineage>
</organism>
<evidence type="ECO:0000256" key="4">
    <source>
        <dbReference type="ARBA" id="ARBA00022475"/>
    </source>
</evidence>
<feature type="transmembrane region" description="Helical" evidence="8">
    <location>
        <begin position="12"/>
        <end position="29"/>
    </location>
</feature>
<reference evidence="9" key="1">
    <citation type="submission" date="2022-05" db="EMBL/GenBank/DDBJ databases">
        <title>Brevundimonas albigilva TT17 genome sequence.</title>
        <authorList>
            <person name="Lee K."/>
            <person name="Son H."/>
        </authorList>
    </citation>
    <scope>NUCLEOTIDE SEQUENCE</scope>
    <source>
        <strain evidence="9">TT17</strain>
    </source>
</reference>
<dbReference type="RefSeq" id="WP_052247720.1">
    <property type="nucleotide sequence ID" value="NZ_CP097649.1"/>
</dbReference>
<accession>A0ABY4SNL7</accession>
<evidence type="ECO:0000256" key="1">
    <source>
        <dbReference type="ARBA" id="ARBA00004651"/>
    </source>
</evidence>
<keyword evidence="7 8" id="KW-0472">Membrane</keyword>
<dbReference type="InterPro" id="IPR007208">
    <property type="entry name" value="MrpF/PhaF-like"/>
</dbReference>
<evidence type="ECO:0000256" key="5">
    <source>
        <dbReference type="ARBA" id="ARBA00022692"/>
    </source>
</evidence>
<keyword evidence="6 8" id="KW-1133">Transmembrane helix</keyword>
<evidence type="ECO:0000313" key="10">
    <source>
        <dbReference type="Proteomes" id="UP001055429"/>
    </source>
</evidence>
<dbReference type="PANTHER" id="PTHR34702">
    <property type="entry name" value="NA(+)/H(+) ANTIPORTER SUBUNIT F1"/>
    <property type="match status" value="1"/>
</dbReference>
<evidence type="ECO:0000256" key="3">
    <source>
        <dbReference type="ARBA" id="ARBA00022448"/>
    </source>
</evidence>
<feature type="transmembrane region" description="Helical" evidence="8">
    <location>
        <begin position="67"/>
        <end position="89"/>
    </location>
</feature>
<dbReference type="Pfam" id="PF04066">
    <property type="entry name" value="MrpF_PhaF"/>
    <property type="match status" value="1"/>
</dbReference>
<evidence type="ECO:0000256" key="8">
    <source>
        <dbReference type="SAM" id="Phobius"/>
    </source>
</evidence>
<evidence type="ECO:0000256" key="7">
    <source>
        <dbReference type="ARBA" id="ARBA00023136"/>
    </source>
</evidence>
<dbReference type="PANTHER" id="PTHR34702:SF1">
    <property type="entry name" value="NA(+)_H(+) ANTIPORTER SUBUNIT F"/>
    <property type="match status" value="1"/>
</dbReference>
<evidence type="ECO:0000256" key="2">
    <source>
        <dbReference type="ARBA" id="ARBA00009212"/>
    </source>
</evidence>
<gene>
    <name evidence="9" type="ORF">M8231_00120</name>
</gene>
<dbReference type="Proteomes" id="UP001055429">
    <property type="component" value="Chromosome"/>
</dbReference>
<keyword evidence="10" id="KW-1185">Reference proteome</keyword>
<keyword evidence="3" id="KW-0813">Transport</keyword>
<keyword evidence="5 8" id="KW-0812">Transmembrane</keyword>
<sequence>MIANLDLLLSQIAAGLLVVLLVPLTMTLLRMLRGPSYADRFVALDMLTGLAVAMGALTMAATGRREFLDVALGLAIFGFVGTCALAAFLEHKGGGKS</sequence>
<protein>
    <submittedName>
        <fullName evidence="9">Monovalent cation/H+ antiporter complex subunit F</fullName>
    </submittedName>
</protein>
<name>A0ABY4SNL7_9CAUL</name>
<proteinExistence type="inferred from homology"/>
<evidence type="ECO:0000256" key="6">
    <source>
        <dbReference type="ARBA" id="ARBA00022989"/>
    </source>
</evidence>
<feature type="transmembrane region" description="Helical" evidence="8">
    <location>
        <begin position="41"/>
        <end position="61"/>
    </location>
</feature>
<comment type="subcellular location">
    <subcellularLocation>
        <location evidence="1">Cell membrane</location>
        <topology evidence="1">Multi-pass membrane protein</topology>
    </subcellularLocation>
</comment>
<comment type="similarity">
    <text evidence="2">Belongs to the CPA3 antiporters (TC 2.A.63) subunit F family.</text>
</comment>
<keyword evidence="4" id="KW-1003">Cell membrane</keyword>